<feature type="compositionally biased region" description="Basic and acidic residues" evidence="1">
    <location>
        <begin position="56"/>
        <end position="69"/>
    </location>
</feature>
<evidence type="ECO:0000256" key="1">
    <source>
        <dbReference type="SAM" id="MobiDB-lite"/>
    </source>
</evidence>
<evidence type="ECO:0000313" key="2">
    <source>
        <dbReference type="EMBL" id="KAK4500304.1"/>
    </source>
</evidence>
<keyword evidence="3" id="KW-1185">Reference proteome</keyword>
<accession>A0ABR0EFM6</accession>
<evidence type="ECO:0000313" key="3">
    <source>
        <dbReference type="Proteomes" id="UP001305779"/>
    </source>
</evidence>
<dbReference type="Proteomes" id="UP001305779">
    <property type="component" value="Unassembled WGS sequence"/>
</dbReference>
<dbReference type="EMBL" id="JAXOVC010000006">
    <property type="protein sequence ID" value="KAK4500304.1"/>
    <property type="molecule type" value="Genomic_DNA"/>
</dbReference>
<comment type="caution">
    <text evidence="2">The sequence shown here is derived from an EMBL/GenBank/DDBJ whole genome shotgun (WGS) entry which is preliminary data.</text>
</comment>
<feature type="compositionally biased region" description="Basic and acidic residues" evidence="1">
    <location>
        <begin position="82"/>
        <end position="96"/>
    </location>
</feature>
<sequence>MGMLKDALGPAMGAGQANNGLNGVMSKVKGMFGQKNDSSTPENWRAPSPAPLPDLDEPRSSRNYVRRDDSEDEDDDLPPPYDSRREGPEPRADRRVLATPQAYEEYDPSARSPRRMGEDDRTLRPRPPFEQYGPPQGQQPWGQGPDMGPPLGAYGSEEIVEIGEEGGICSKVEGMEGEVMVMEEEGGTADAGPTVEWEV</sequence>
<name>A0ABR0EFM6_ZASCE</name>
<proteinExistence type="predicted"/>
<gene>
    <name evidence="2" type="ORF">PRZ48_008493</name>
</gene>
<protein>
    <submittedName>
        <fullName evidence="2">Uncharacterized protein</fullName>
    </submittedName>
</protein>
<reference evidence="2 3" key="1">
    <citation type="journal article" date="2023" name="G3 (Bethesda)">
        <title>A chromosome-level genome assembly of Zasmidium syzygii isolated from banana leaves.</title>
        <authorList>
            <person name="van Westerhoven A.C."/>
            <person name="Mehrabi R."/>
            <person name="Talebi R."/>
            <person name="Steentjes M.B.F."/>
            <person name="Corcolon B."/>
            <person name="Chong P.A."/>
            <person name="Kema G.H.J."/>
            <person name="Seidl M.F."/>
        </authorList>
    </citation>
    <scope>NUCLEOTIDE SEQUENCE [LARGE SCALE GENOMIC DNA]</scope>
    <source>
        <strain evidence="2 3">P124</strain>
    </source>
</reference>
<feature type="compositionally biased region" description="Low complexity" evidence="1">
    <location>
        <begin position="129"/>
        <end position="150"/>
    </location>
</feature>
<organism evidence="2 3">
    <name type="scientific">Zasmidium cellare</name>
    <name type="common">Wine cellar mold</name>
    <name type="synonym">Racodium cellare</name>
    <dbReference type="NCBI Taxonomy" id="395010"/>
    <lineage>
        <taxon>Eukaryota</taxon>
        <taxon>Fungi</taxon>
        <taxon>Dikarya</taxon>
        <taxon>Ascomycota</taxon>
        <taxon>Pezizomycotina</taxon>
        <taxon>Dothideomycetes</taxon>
        <taxon>Dothideomycetidae</taxon>
        <taxon>Mycosphaerellales</taxon>
        <taxon>Mycosphaerellaceae</taxon>
        <taxon>Zasmidium</taxon>
    </lineage>
</organism>
<feature type="region of interest" description="Disordered" evidence="1">
    <location>
        <begin position="1"/>
        <end position="154"/>
    </location>
</feature>